<name>A0A146KWL2_LYGHE</name>
<dbReference type="EMBL" id="GDHC01008271">
    <property type="protein sequence ID" value="JAQ10358.1"/>
    <property type="molecule type" value="Transcribed_RNA"/>
</dbReference>
<reference evidence="1" key="1">
    <citation type="journal article" date="2016" name="Gigascience">
        <title>De novo construction of an expanded transcriptome assembly for the western tarnished plant bug, Lygus hesperus.</title>
        <authorList>
            <person name="Tassone E.E."/>
            <person name="Geib S.M."/>
            <person name="Hall B."/>
            <person name="Fabrick J.A."/>
            <person name="Brent C.S."/>
            <person name="Hull J.J."/>
        </authorList>
    </citation>
    <scope>NUCLEOTIDE SEQUENCE</scope>
</reference>
<dbReference type="EMBL" id="GDHC01019073">
    <property type="protein sequence ID" value="JAP99555.1"/>
    <property type="molecule type" value="Transcribed_RNA"/>
</dbReference>
<sequence>MLPIKHLSTFESHSLLRNIFSSLDGVSQIVDFNTVLWTINGVALFTDFTLLQLVLGNRMEIDHLTIAFNYTCHVLLLISKYLCIPLSNSLRFSGTYFLIYDGCLSDQCSPISHNLTSFSLRYDGANCDDFFQAIVHLKTAVSALFTVFLTRRRYPVRSTHHILETLFMILNHDVYFT</sequence>
<proteinExistence type="predicted"/>
<organism evidence="1">
    <name type="scientific">Lygus hesperus</name>
    <name type="common">Western plant bug</name>
    <dbReference type="NCBI Taxonomy" id="30085"/>
    <lineage>
        <taxon>Eukaryota</taxon>
        <taxon>Metazoa</taxon>
        <taxon>Ecdysozoa</taxon>
        <taxon>Arthropoda</taxon>
        <taxon>Hexapoda</taxon>
        <taxon>Insecta</taxon>
        <taxon>Pterygota</taxon>
        <taxon>Neoptera</taxon>
        <taxon>Paraneoptera</taxon>
        <taxon>Hemiptera</taxon>
        <taxon>Heteroptera</taxon>
        <taxon>Panheteroptera</taxon>
        <taxon>Cimicomorpha</taxon>
        <taxon>Miridae</taxon>
        <taxon>Mirini</taxon>
        <taxon>Lygus</taxon>
    </lineage>
</organism>
<protein>
    <submittedName>
        <fullName evidence="1">Uncharacterized protein</fullName>
    </submittedName>
</protein>
<gene>
    <name evidence="1" type="ORF">g.16960</name>
    <name evidence="2" type="ORF">g.16963</name>
</gene>
<dbReference type="AlphaFoldDB" id="A0A146KWL2"/>
<evidence type="ECO:0000313" key="2">
    <source>
        <dbReference type="EMBL" id="JAQ10358.1"/>
    </source>
</evidence>
<accession>A0A146KWL2</accession>
<evidence type="ECO:0000313" key="1">
    <source>
        <dbReference type="EMBL" id="JAP99555.1"/>
    </source>
</evidence>